<feature type="binding site" evidence="10">
    <location>
        <position position="63"/>
    </location>
    <ligand>
        <name>1D-myo-inositol 1,3,4-trisphosphate</name>
        <dbReference type="ChEBI" id="CHEBI:58414"/>
    </ligand>
</feature>
<dbReference type="OrthoDB" id="25308at2759"/>
<evidence type="ECO:0000256" key="5">
    <source>
        <dbReference type="ARBA" id="ARBA00022741"/>
    </source>
</evidence>
<feature type="binding site" evidence="11">
    <location>
        <position position="297"/>
    </location>
    <ligand>
        <name>Mg(2+)</name>
        <dbReference type="ChEBI" id="CHEBI:18420"/>
        <label>2</label>
    </ligand>
</feature>
<dbReference type="Gene3D" id="3.40.50.11370">
    <property type="match status" value="1"/>
</dbReference>
<dbReference type="Proteomes" id="UP000237000">
    <property type="component" value="Unassembled WGS sequence"/>
</dbReference>
<evidence type="ECO:0000256" key="11">
    <source>
        <dbReference type="PIRSR" id="PIRSR038186-2"/>
    </source>
</evidence>
<dbReference type="EC" id="2.7.1.134" evidence="9"/>
<dbReference type="InterPro" id="IPR008656">
    <property type="entry name" value="Inositol_tetrakis-P_1-kinase"/>
</dbReference>
<dbReference type="GO" id="GO:0005524">
    <property type="term" value="F:ATP binding"/>
    <property type="evidence" value="ECO:0007669"/>
    <property type="project" value="UniProtKB-UniRule"/>
</dbReference>
<dbReference type="EMBL" id="JXTC01000500">
    <property type="protein sequence ID" value="PON49516.1"/>
    <property type="molecule type" value="Genomic_DNA"/>
</dbReference>
<dbReference type="InterPro" id="IPR041429">
    <property type="entry name" value="ITPK1_N"/>
</dbReference>
<dbReference type="GO" id="GO:0052726">
    <property type="term" value="F:inositol-1,3,4-trisphosphate 5-kinase activity"/>
    <property type="evidence" value="ECO:0007669"/>
    <property type="project" value="InterPro"/>
</dbReference>
<feature type="binding site" evidence="11">
    <location>
        <position position="295"/>
    </location>
    <ligand>
        <name>Mg(2+)</name>
        <dbReference type="ChEBI" id="CHEBI:18420"/>
        <label>2</label>
    </ligand>
</feature>
<evidence type="ECO:0000256" key="10">
    <source>
        <dbReference type="PIRSR" id="PIRSR038186-1"/>
    </source>
</evidence>
<feature type="binding site" evidence="10">
    <location>
        <position position="22"/>
    </location>
    <ligand>
        <name>1D-myo-inositol 1,3,4-trisphosphate</name>
        <dbReference type="ChEBI" id="CHEBI:58414"/>
    </ligand>
</feature>
<dbReference type="GO" id="GO:0000287">
    <property type="term" value="F:magnesium ion binding"/>
    <property type="evidence" value="ECO:0007669"/>
    <property type="project" value="InterPro"/>
</dbReference>
<dbReference type="Pfam" id="PF17927">
    <property type="entry name" value="Ins134_P3_kin_N"/>
    <property type="match status" value="1"/>
</dbReference>
<dbReference type="STRING" id="63057.A0A2P5BL51"/>
<dbReference type="Pfam" id="PF05770">
    <property type="entry name" value="Ins134_P3_kin"/>
    <property type="match status" value="1"/>
</dbReference>
<evidence type="ECO:0000313" key="13">
    <source>
        <dbReference type="EMBL" id="PON49516.1"/>
    </source>
</evidence>
<comment type="similarity">
    <text evidence="1 9">Belongs to the ITPK1 family.</text>
</comment>
<feature type="binding site" evidence="10">
    <location>
        <position position="141"/>
    </location>
    <ligand>
        <name>ATP</name>
        <dbReference type="ChEBI" id="CHEBI:30616"/>
    </ligand>
</feature>
<dbReference type="SUPFAM" id="SSF56059">
    <property type="entry name" value="Glutathione synthetase ATP-binding domain-like"/>
    <property type="match status" value="1"/>
</dbReference>
<evidence type="ECO:0000256" key="6">
    <source>
        <dbReference type="ARBA" id="ARBA00022777"/>
    </source>
</evidence>
<sequence length="323" mass="36088">MSASVEAGQRRYRVGYALEAKKVKTLILPSLVEHAKQKGIDLVPVDPSKPLTEQPPFHCIIHKLYGQDWKQQLSEFSSKHPNVPIIDPPERIEPLHNRISMLDCVTRIDSATVGIPRQAVAVMQDSKEAEELGLRFPVVAKPLVADGGGTSHEMYLVLNSRGWESLRLRLKDKDKDEAGATSQLVVQEFVNHGGVVFKVYVVGRHVECVRRTSLPDISTPDAVSSSEDGLLPFSRISNAAVDKHNAQMPPRELVEEMAMALRAELGLRLFNFDVIRETTSTGSHDDNNSKYVVIDINYFPGYAKMPNYEHVLTHFLLDVIANF</sequence>
<dbReference type="PANTHER" id="PTHR14217">
    <property type="entry name" value="INOSITOL-TETRAKISPHOSPHATE 1-KINASE"/>
    <property type="match status" value="1"/>
</dbReference>
<dbReference type="InterPro" id="IPR040464">
    <property type="entry name" value="InsP(3)kin_ATP-grasp"/>
</dbReference>
<feature type="binding site" evidence="10">
    <location>
        <position position="198"/>
    </location>
    <ligand>
        <name>1D-myo-inositol 1,3,4-trisphosphate</name>
        <dbReference type="ChEBI" id="CHEBI:58414"/>
    </ligand>
</feature>
<dbReference type="Gene3D" id="3.30.1490.220">
    <property type="match status" value="1"/>
</dbReference>
<keyword evidence="8 9" id="KW-0460">Magnesium</keyword>
<dbReference type="GO" id="GO:0032957">
    <property type="term" value="P:inositol trisphosphate metabolic process"/>
    <property type="evidence" value="ECO:0007669"/>
    <property type="project" value="InterPro"/>
</dbReference>
<evidence type="ECO:0000256" key="3">
    <source>
        <dbReference type="ARBA" id="ARBA00022679"/>
    </source>
</evidence>
<dbReference type="InterPro" id="IPR011761">
    <property type="entry name" value="ATP-grasp"/>
</dbReference>
<dbReference type="PANTHER" id="PTHR14217:SF40">
    <property type="entry name" value="INOSITOL-TETRAKISPHOSPHATE 1-KINASE 2"/>
    <property type="match status" value="1"/>
</dbReference>
<evidence type="ECO:0000256" key="1">
    <source>
        <dbReference type="ARBA" id="ARBA00009601"/>
    </source>
</evidence>
<feature type="domain" description="ATP-grasp" evidence="12">
    <location>
        <begin position="107"/>
        <end position="322"/>
    </location>
</feature>
<keyword evidence="14" id="KW-1185">Reference proteome</keyword>
<name>A0A2P5BL51_TREOI</name>
<gene>
    <name evidence="13" type="ORF">TorRG33x02_317430</name>
</gene>
<evidence type="ECO:0000256" key="7">
    <source>
        <dbReference type="ARBA" id="ARBA00022840"/>
    </source>
</evidence>
<keyword evidence="3 9" id="KW-0808">Transferase</keyword>
<evidence type="ECO:0000313" key="14">
    <source>
        <dbReference type="Proteomes" id="UP000237000"/>
    </source>
</evidence>
<comment type="catalytic activity">
    <reaction evidence="9">
        <text>1D-myo-inositol 3,4,5,6-tetrakisphosphate + ATP = 1D-myo-inositol 1,3,4,5,6-pentakisphosphate + ADP + H(+)</text>
        <dbReference type="Rhea" id="RHEA:12452"/>
        <dbReference type="ChEBI" id="CHEBI:15378"/>
        <dbReference type="ChEBI" id="CHEBI:30616"/>
        <dbReference type="ChEBI" id="CHEBI:57539"/>
        <dbReference type="ChEBI" id="CHEBI:57733"/>
        <dbReference type="ChEBI" id="CHEBI:456216"/>
        <dbReference type="EC" id="2.7.1.134"/>
    </reaction>
</comment>
<keyword evidence="7 9" id="KW-0067">ATP-binding</keyword>
<evidence type="ECO:0000256" key="4">
    <source>
        <dbReference type="ARBA" id="ARBA00022723"/>
    </source>
</evidence>
<dbReference type="InParanoid" id="A0A2P5BL51"/>
<evidence type="ECO:0000256" key="8">
    <source>
        <dbReference type="ARBA" id="ARBA00022842"/>
    </source>
</evidence>
<feature type="binding site" evidence="10">
    <location>
        <position position="152"/>
    </location>
    <ligand>
        <name>1D-myo-inositol 1,3,4-trisphosphate</name>
        <dbReference type="ChEBI" id="CHEBI:58414"/>
    </ligand>
</feature>
<feature type="binding site" evidence="10">
    <location>
        <position position="213"/>
    </location>
    <ligand>
        <name>ATP</name>
        <dbReference type="ChEBI" id="CHEBI:30616"/>
    </ligand>
</feature>
<feature type="binding site" evidence="10">
    <location>
        <begin position="187"/>
        <end position="198"/>
    </location>
    <ligand>
        <name>ATP</name>
        <dbReference type="ChEBI" id="CHEBI:30616"/>
    </ligand>
</feature>
<dbReference type="GO" id="GO:0005737">
    <property type="term" value="C:cytoplasm"/>
    <property type="evidence" value="ECO:0007669"/>
    <property type="project" value="TreeGrafter"/>
</dbReference>
<proteinExistence type="inferred from homology"/>
<dbReference type="GO" id="GO:0052725">
    <property type="term" value="F:inositol-1,3,4-trisphosphate 6-kinase activity"/>
    <property type="evidence" value="ECO:0007669"/>
    <property type="project" value="InterPro"/>
</dbReference>
<organism evidence="13 14">
    <name type="scientific">Trema orientale</name>
    <name type="common">Charcoal tree</name>
    <name type="synonym">Celtis orientalis</name>
    <dbReference type="NCBI Taxonomy" id="63057"/>
    <lineage>
        <taxon>Eukaryota</taxon>
        <taxon>Viridiplantae</taxon>
        <taxon>Streptophyta</taxon>
        <taxon>Embryophyta</taxon>
        <taxon>Tracheophyta</taxon>
        <taxon>Spermatophyta</taxon>
        <taxon>Magnoliopsida</taxon>
        <taxon>eudicotyledons</taxon>
        <taxon>Gunneridae</taxon>
        <taxon>Pentapetalae</taxon>
        <taxon>rosids</taxon>
        <taxon>fabids</taxon>
        <taxon>Rosales</taxon>
        <taxon>Cannabaceae</taxon>
        <taxon>Trema</taxon>
    </lineage>
</organism>
<comment type="subunit">
    <text evidence="2 9">Monomer.</text>
</comment>
<keyword evidence="6 9" id="KW-0418">Kinase</keyword>
<keyword evidence="4 9" id="KW-0479">Metal-binding</keyword>
<reference evidence="14" key="1">
    <citation type="submission" date="2016-06" db="EMBL/GenBank/DDBJ databases">
        <title>Parallel loss of symbiosis genes in relatives of nitrogen-fixing non-legume Parasponia.</title>
        <authorList>
            <person name="Van Velzen R."/>
            <person name="Holmer R."/>
            <person name="Bu F."/>
            <person name="Rutten L."/>
            <person name="Van Zeijl A."/>
            <person name="Liu W."/>
            <person name="Santuari L."/>
            <person name="Cao Q."/>
            <person name="Sharma T."/>
            <person name="Shen D."/>
            <person name="Roswanjaya Y."/>
            <person name="Wardhani T."/>
            <person name="Kalhor M.S."/>
            <person name="Jansen J."/>
            <person name="Van den Hoogen J."/>
            <person name="Gungor B."/>
            <person name="Hartog M."/>
            <person name="Hontelez J."/>
            <person name="Verver J."/>
            <person name="Yang W.-C."/>
            <person name="Schijlen E."/>
            <person name="Repin R."/>
            <person name="Schilthuizen M."/>
            <person name="Schranz E."/>
            <person name="Heidstra R."/>
            <person name="Miyata K."/>
            <person name="Fedorova E."/>
            <person name="Kohlen W."/>
            <person name="Bisseling T."/>
            <person name="Smit S."/>
            <person name="Geurts R."/>
        </authorList>
    </citation>
    <scope>NUCLEOTIDE SEQUENCE [LARGE SCALE GENOMIC DNA]</scope>
    <source>
        <strain evidence="14">cv. RG33-2</strain>
    </source>
</reference>
<protein>
    <recommendedName>
        <fullName evidence="9">Inositol-tetrakisphosphate 1-kinase</fullName>
        <ecNumber evidence="9">2.7.1.134</ecNumber>
    </recommendedName>
</protein>
<evidence type="ECO:0000259" key="12">
    <source>
        <dbReference type="PROSITE" id="PS50975"/>
    </source>
</evidence>
<evidence type="ECO:0000256" key="9">
    <source>
        <dbReference type="PIRNR" id="PIRNR038186"/>
    </source>
</evidence>
<dbReference type="GO" id="GO:0047325">
    <property type="term" value="F:inositol-3,4,5,6-tetrakisphosphate 1-kinase activity"/>
    <property type="evidence" value="ECO:0007669"/>
    <property type="project" value="UniProtKB-EC"/>
</dbReference>
<feature type="binding site" evidence="10">
    <location>
        <position position="301"/>
    </location>
    <ligand>
        <name>1D-myo-inositol 1,3,4-trisphosphate</name>
        <dbReference type="ChEBI" id="CHEBI:58414"/>
    </ligand>
</feature>
<accession>A0A2P5BL51</accession>
<comment type="function">
    <text evidence="9">Kinase that can phosphorylate various inositol polyphosphate such as Ins(3,4,5,6)P4 or Ins(1,3,4)P3.</text>
</comment>
<feature type="binding site" evidence="10">
    <location>
        <position position="297"/>
    </location>
    <ligand>
        <name>1D-myo-inositol 1,3,4-trisphosphate</name>
        <dbReference type="ChEBI" id="CHEBI:58414"/>
    </ligand>
</feature>
<feature type="binding site" evidence="10">
    <location>
        <position position="98"/>
    </location>
    <ligand>
        <name>ATP</name>
        <dbReference type="ChEBI" id="CHEBI:30616"/>
    </ligand>
</feature>
<evidence type="ECO:0000256" key="2">
    <source>
        <dbReference type="ARBA" id="ARBA00011245"/>
    </source>
</evidence>
<dbReference type="PIRSF" id="PIRSF038186">
    <property type="entry name" value="ITPK"/>
    <property type="match status" value="1"/>
</dbReference>
<comment type="cofactor">
    <cofactor evidence="9 11">
        <name>Mg(2+)</name>
        <dbReference type="ChEBI" id="CHEBI:18420"/>
    </cofactor>
    <text evidence="9 11">Binds 2 magnesium ions per subunit.</text>
</comment>
<comment type="caution">
    <text evidence="13">The sequence shown here is derived from an EMBL/GenBank/DDBJ whole genome shotgun (WGS) entry which is preliminary data.</text>
</comment>
<dbReference type="AlphaFoldDB" id="A0A2P5BL51"/>
<keyword evidence="5 9" id="KW-0547">Nucleotide-binding</keyword>
<dbReference type="PROSITE" id="PS50975">
    <property type="entry name" value="ATP_GRASP"/>
    <property type="match status" value="1"/>
</dbReference>
<feature type="binding site" evidence="11">
    <location>
        <position position="295"/>
    </location>
    <ligand>
        <name>Mg(2+)</name>
        <dbReference type="ChEBI" id="CHEBI:18420"/>
        <label>1</label>
    </ligand>
</feature>
<feature type="binding site" evidence="11">
    <location>
        <position position="273"/>
    </location>
    <ligand>
        <name>Mg(2+)</name>
        <dbReference type="ChEBI" id="CHEBI:18420"/>
        <label>1</label>
    </ligand>
</feature>